<dbReference type="SUPFAM" id="SSF63829">
    <property type="entry name" value="Calcium-dependent phosphotriesterase"/>
    <property type="match status" value="1"/>
</dbReference>
<dbReference type="PATRIC" id="fig|431306.5.peg.1134"/>
<evidence type="ECO:0000259" key="2">
    <source>
        <dbReference type="Pfam" id="PF08450"/>
    </source>
</evidence>
<proteinExistence type="predicted"/>
<dbReference type="InterPro" id="IPR011042">
    <property type="entry name" value="6-blade_b-propeller_TolB-like"/>
</dbReference>
<feature type="domain" description="SMP-30/Gluconolactonase/LRE-like region" evidence="2">
    <location>
        <begin position="118"/>
        <end position="408"/>
    </location>
</feature>
<organism evidence="3 4">
    <name type="scientific">Acetobacter ghanensis</name>
    <dbReference type="NCBI Taxonomy" id="431306"/>
    <lineage>
        <taxon>Bacteria</taxon>
        <taxon>Pseudomonadati</taxon>
        <taxon>Pseudomonadota</taxon>
        <taxon>Alphaproteobacteria</taxon>
        <taxon>Acetobacterales</taxon>
        <taxon>Acetobacteraceae</taxon>
        <taxon>Acetobacter</taxon>
    </lineage>
</organism>
<dbReference type="GO" id="GO:0004341">
    <property type="term" value="F:gluconolactonase activity"/>
    <property type="evidence" value="ECO:0007669"/>
    <property type="project" value="UniProtKB-EC"/>
</dbReference>
<keyword evidence="1 3" id="KW-0378">Hydrolase</keyword>
<dbReference type="EC" id="3.1.1.17" evidence="3"/>
<protein>
    <submittedName>
        <fullName evidence="3">Gluconolactonase</fullName>
        <ecNumber evidence="3">3.1.1.17</ecNumber>
    </submittedName>
</protein>
<dbReference type="STRING" id="431306.AGA_1115"/>
<reference evidence="4" key="1">
    <citation type="submission" date="2014-09" db="EMBL/GenBank/DDBJ databases">
        <authorList>
            <person name="Illeghems K.G."/>
        </authorList>
    </citation>
    <scope>NUCLEOTIDE SEQUENCE [LARGE SCALE GENOMIC DNA]</scope>
    <source>
        <strain evidence="4">LMG 23848T</strain>
    </source>
</reference>
<dbReference type="InterPro" id="IPR013658">
    <property type="entry name" value="SGL"/>
</dbReference>
<accession>A0A0U5F4J2</accession>
<dbReference type="Pfam" id="PF08450">
    <property type="entry name" value="SGL"/>
    <property type="match status" value="1"/>
</dbReference>
<name>A0A0U5F4J2_9PROT</name>
<evidence type="ECO:0000313" key="3">
    <source>
        <dbReference type="EMBL" id="CEF55040.1"/>
    </source>
</evidence>
<sequence>MAALSAHRYVKAQGAQMVTSVSNRLVRRKVLKGLSGLSAGLVLPQAGLFKTASAADADTASKAFLPDVTTHPPRQWGPDAPPSYAPDPDVVVIDRSFRDLVSGNATIHRVWDKGVWIEGPAWSAEGRYLLFSDTVTSRQYRYLWETGDVTVFRPEAYHCNGTTFDYVGRQISCEHFLRRVVRWEHDGAVHVVADHFEGKPLNSPNDVIAHPDGSIWFTDPGYGDSIAEGHADAAGGEANPDGRIRWRIGEELIGAVGGMHKQPDHTFRVDPSGRIDVVLTQEQLPNPNGLCFSPDFSRLYVISTGRQSGPGGHDGDMSVHVFDLHKQELPLSNPRLLTNMRFEGVQMIPDGLKADIYGNLWCGVSGPLGLCGVFVFNPDGHLIGRIRLPHGVSNLTFGGPKRDWLFMCAGESLYRLQVNTQGAGPA</sequence>
<gene>
    <name evidence="3" type="ORF">AGA_1115</name>
</gene>
<dbReference type="PANTHER" id="PTHR47572">
    <property type="entry name" value="LIPOPROTEIN-RELATED"/>
    <property type="match status" value="1"/>
</dbReference>
<dbReference type="AlphaFoldDB" id="A0A0U5F4J2"/>
<dbReference type="Gene3D" id="2.120.10.30">
    <property type="entry name" value="TolB, C-terminal domain"/>
    <property type="match status" value="1"/>
</dbReference>
<dbReference type="EMBL" id="LN609302">
    <property type="protein sequence ID" value="CEF55040.1"/>
    <property type="molecule type" value="Genomic_DNA"/>
</dbReference>
<evidence type="ECO:0000313" key="4">
    <source>
        <dbReference type="Proteomes" id="UP000068250"/>
    </source>
</evidence>
<dbReference type="PANTHER" id="PTHR47572:SF4">
    <property type="entry name" value="LACTONASE DRP35"/>
    <property type="match status" value="1"/>
</dbReference>
<dbReference type="InterPro" id="IPR051262">
    <property type="entry name" value="SMP-30/CGR1_Lactonase"/>
</dbReference>
<dbReference type="Proteomes" id="UP000068250">
    <property type="component" value="Chromosome I"/>
</dbReference>
<evidence type="ECO:0000256" key="1">
    <source>
        <dbReference type="ARBA" id="ARBA00022801"/>
    </source>
</evidence>